<dbReference type="PROSITE" id="PS50297">
    <property type="entry name" value="ANK_REP_REGION"/>
    <property type="match status" value="1"/>
</dbReference>
<keyword evidence="4" id="KW-1185">Reference proteome</keyword>
<dbReference type="InterPro" id="IPR002110">
    <property type="entry name" value="Ankyrin_rpt"/>
</dbReference>
<dbReference type="Pfam" id="PF00023">
    <property type="entry name" value="Ank"/>
    <property type="match status" value="1"/>
</dbReference>
<sequence length="552" mass="60075">MVGGVGGVARQRRNDLTQWHRIRTTTIPAGMVEAATAAREAGYWRAAAMAARADVDVDLAAVRDTFGAQAAEGVEDDLRHLALDLLWWHLPRHTGGMTTLRARASAVLAPVRGAADAPLIRVCLPPSPTGPQRLSVSVSTAEELSDERWFVAPRYMWDVRESGALRTAWGGSADRPPLLRPDGRPVPHDALGGGTDRAAGTERVYRMLADGDHPGAWRACGIELEFDKPEALQRKAAPPTCPVGVADLAREVARAFDTERVSTLFGAHLNLTVGDTVTAEASDPSEYLEVTPRIPTAAAPVDLALIHAGLLDPTDLHPLMRAALFAAAPPAAGSPPTRPTATIRAARPGPFAPAQSQPGAPVRVRCRGDWHLVGVRDGALRLHDHDDEEQRREQVLRSLGGRSDGCFAVQQDWTTGATRLPRALAGQRREIVRRVQNGDTNWLLDGLDRGVIDPHLREAHGWTLLHMAMWVDHERVYPVLREHGIPVDVRDRIDATPLYVAVMHGGPAALVRRLLDDGADPFAETVHGASPHDVVYRTRREDLPFLLARRRP</sequence>
<proteinExistence type="predicted"/>
<reference evidence="3" key="1">
    <citation type="submission" date="2021-01" db="EMBL/GenBank/DDBJ databases">
        <title>Whole genome shotgun sequence of Rugosimonospora africana NBRC 104875.</title>
        <authorList>
            <person name="Komaki H."/>
            <person name="Tamura T."/>
        </authorList>
    </citation>
    <scope>NUCLEOTIDE SEQUENCE</scope>
    <source>
        <strain evidence="3">NBRC 104875</strain>
    </source>
</reference>
<gene>
    <name evidence="3" type="ORF">Raf01_76650</name>
</gene>
<dbReference type="PROSITE" id="PS50088">
    <property type="entry name" value="ANK_REPEAT"/>
    <property type="match status" value="2"/>
</dbReference>
<dbReference type="AlphaFoldDB" id="A0A8J3R0T6"/>
<evidence type="ECO:0000313" key="3">
    <source>
        <dbReference type="EMBL" id="GIH19493.1"/>
    </source>
</evidence>
<evidence type="ECO:0000313" key="4">
    <source>
        <dbReference type="Proteomes" id="UP000642748"/>
    </source>
</evidence>
<accession>A0A8J3R0T6</accession>
<feature type="repeat" description="ANK" evidence="1">
    <location>
        <begin position="493"/>
        <end position="526"/>
    </location>
</feature>
<dbReference type="Gene3D" id="1.25.40.20">
    <property type="entry name" value="Ankyrin repeat-containing domain"/>
    <property type="match status" value="1"/>
</dbReference>
<evidence type="ECO:0000256" key="2">
    <source>
        <dbReference type="SAM" id="MobiDB-lite"/>
    </source>
</evidence>
<keyword evidence="1" id="KW-0040">ANK repeat</keyword>
<name>A0A8J3R0T6_9ACTN</name>
<dbReference type="Proteomes" id="UP000642748">
    <property type="component" value="Unassembled WGS sequence"/>
</dbReference>
<feature type="repeat" description="ANK" evidence="1">
    <location>
        <begin position="460"/>
        <end position="492"/>
    </location>
</feature>
<feature type="region of interest" description="Disordered" evidence="2">
    <location>
        <begin position="172"/>
        <end position="197"/>
    </location>
</feature>
<dbReference type="InterPro" id="IPR036770">
    <property type="entry name" value="Ankyrin_rpt-contain_sf"/>
</dbReference>
<dbReference type="SUPFAM" id="SSF48403">
    <property type="entry name" value="Ankyrin repeat"/>
    <property type="match status" value="1"/>
</dbReference>
<dbReference type="EMBL" id="BONZ01000081">
    <property type="protein sequence ID" value="GIH19493.1"/>
    <property type="molecule type" value="Genomic_DNA"/>
</dbReference>
<organism evidence="3 4">
    <name type="scientific">Rugosimonospora africana</name>
    <dbReference type="NCBI Taxonomy" id="556532"/>
    <lineage>
        <taxon>Bacteria</taxon>
        <taxon>Bacillati</taxon>
        <taxon>Actinomycetota</taxon>
        <taxon>Actinomycetes</taxon>
        <taxon>Micromonosporales</taxon>
        <taxon>Micromonosporaceae</taxon>
        <taxon>Rugosimonospora</taxon>
    </lineage>
</organism>
<evidence type="ECO:0000256" key="1">
    <source>
        <dbReference type="PROSITE-ProRule" id="PRU00023"/>
    </source>
</evidence>
<comment type="caution">
    <text evidence="3">The sequence shown here is derived from an EMBL/GenBank/DDBJ whole genome shotgun (WGS) entry which is preliminary data.</text>
</comment>
<dbReference type="SMART" id="SM00248">
    <property type="entry name" value="ANK"/>
    <property type="match status" value="2"/>
</dbReference>
<protein>
    <recommendedName>
        <fullName evidence="5">Ankyrin repeat-containing protein</fullName>
    </recommendedName>
</protein>
<dbReference type="RefSeq" id="WP_203922948.1">
    <property type="nucleotide sequence ID" value="NZ_BONZ01000081.1"/>
</dbReference>
<evidence type="ECO:0008006" key="5">
    <source>
        <dbReference type="Google" id="ProtNLM"/>
    </source>
</evidence>